<dbReference type="OrthoDB" id="9803532at2"/>
<dbReference type="RefSeq" id="WP_093317874.1">
    <property type="nucleotide sequence ID" value="NZ_FOAF01000001.1"/>
</dbReference>
<evidence type="ECO:0000259" key="1">
    <source>
        <dbReference type="Pfam" id="PF04168"/>
    </source>
</evidence>
<dbReference type="InterPro" id="IPR051680">
    <property type="entry name" value="ATP-dep_Glu-Cys_Ligase-2"/>
</dbReference>
<reference evidence="3" key="1">
    <citation type="submission" date="2016-10" db="EMBL/GenBank/DDBJ databases">
        <authorList>
            <person name="Varghese N."/>
            <person name="Submissions S."/>
        </authorList>
    </citation>
    <scope>NUCLEOTIDE SEQUENCE [LARGE SCALE GENOMIC DNA]</scope>
    <source>
        <strain evidence="3">DSM 18733</strain>
    </source>
</reference>
<dbReference type="STRING" id="407022.SAMN05661044_00506"/>
<organism evidence="2 3">
    <name type="scientific">Olivibacter domesticus</name>
    <name type="common">Pseudosphingobacterium domesticum</name>
    <dbReference type="NCBI Taxonomy" id="407022"/>
    <lineage>
        <taxon>Bacteria</taxon>
        <taxon>Pseudomonadati</taxon>
        <taxon>Bacteroidota</taxon>
        <taxon>Sphingobacteriia</taxon>
        <taxon>Sphingobacteriales</taxon>
        <taxon>Sphingobacteriaceae</taxon>
        <taxon>Olivibacter</taxon>
    </lineage>
</organism>
<accession>A0A1H7HWR5</accession>
<evidence type="ECO:0000313" key="2">
    <source>
        <dbReference type="EMBL" id="SEK54584.1"/>
    </source>
</evidence>
<dbReference type="Proteomes" id="UP000199421">
    <property type="component" value="Unassembled WGS sequence"/>
</dbReference>
<proteinExistence type="predicted"/>
<evidence type="ECO:0000313" key="3">
    <source>
        <dbReference type="Proteomes" id="UP000199421"/>
    </source>
</evidence>
<dbReference type="PANTHER" id="PTHR34595">
    <property type="entry name" value="BLR5612 PROTEIN"/>
    <property type="match status" value="1"/>
</dbReference>
<keyword evidence="3" id="KW-1185">Reference proteome</keyword>
<dbReference type="EMBL" id="FOAF01000001">
    <property type="protein sequence ID" value="SEK54584.1"/>
    <property type="molecule type" value="Genomic_DNA"/>
</dbReference>
<sequence length="311" mass="36476">MLSRIADSLFWLSRYMERVEEMLRVARTHYIYSLDKNINSGNWKPILQAFSDLQDEKAELFENDSYAALHYLLLDNSNENSTKNIIHRARENARGIQDHITREVWEEVNSIYHLTNRPFVKLKLASSDALEIIDLFLKHSMMYAGVADVTMQRGTGWNVMKLGKFVERSIEALVLTDKQCELFDYDLSKEQDITNWRFLLLSLAGYEAYLKGYRSSKHNLQILQQVIFNADFPHSVIYGLNQIERSLAILIKENSSPEVPDLLRTFGRIHSKIRFTEPSSLMETDIKQFFQELKQDLHSFNTKLRLLFFSY</sequence>
<dbReference type="InterPro" id="IPR007296">
    <property type="entry name" value="DUF403"/>
</dbReference>
<name>A0A1H7HWR5_OLID1</name>
<feature type="domain" description="DUF403" evidence="1">
    <location>
        <begin position="1"/>
        <end position="309"/>
    </location>
</feature>
<protein>
    <submittedName>
        <fullName evidence="2">Uncharacterized conserved protein, Alpha-E superfamily</fullName>
    </submittedName>
</protein>
<dbReference type="PANTHER" id="PTHR34595:SF7">
    <property type="entry name" value="SLL1039 PROTEIN"/>
    <property type="match status" value="1"/>
</dbReference>
<dbReference type="AlphaFoldDB" id="A0A1H7HWR5"/>
<dbReference type="Pfam" id="PF04168">
    <property type="entry name" value="Alpha-E"/>
    <property type="match status" value="1"/>
</dbReference>
<gene>
    <name evidence="2" type="ORF">SAMN05661044_00506</name>
</gene>